<accession>A0A5J4WH25</accession>
<reference evidence="1 2" key="1">
    <citation type="submission" date="2019-03" db="EMBL/GenBank/DDBJ databases">
        <title>Single cell metagenomics reveals metabolic interactions within the superorganism composed of flagellate Streblomastix strix and complex community of Bacteroidetes bacteria on its surface.</title>
        <authorList>
            <person name="Treitli S.C."/>
            <person name="Kolisko M."/>
            <person name="Husnik F."/>
            <person name="Keeling P."/>
            <person name="Hampl V."/>
        </authorList>
    </citation>
    <scope>NUCLEOTIDE SEQUENCE [LARGE SCALE GENOMIC DNA]</scope>
    <source>
        <strain evidence="1">ST1C</strain>
    </source>
</reference>
<sequence>MVDKENRGQSSRIIDLQNKNMHVNDNSITAKLESNTDIRELDRINTTRLLSEKKAEMTNNVKELKNIFYGLLRFEQIFKKMQDQAIFINSDYTTAMYDIRKWKAKESLIERIKQIHS</sequence>
<dbReference type="AlphaFoldDB" id="A0A5J4WH25"/>
<comment type="caution">
    <text evidence="1">The sequence shown here is derived from an EMBL/GenBank/DDBJ whole genome shotgun (WGS) entry which is preliminary data.</text>
</comment>
<dbReference type="Proteomes" id="UP000324800">
    <property type="component" value="Unassembled WGS sequence"/>
</dbReference>
<name>A0A5J4WH25_9EUKA</name>
<dbReference type="EMBL" id="SNRW01002081">
    <property type="protein sequence ID" value="KAA6393976.1"/>
    <property type="molecule type" value="Genomic_DNA"/>
</dbReference>
<evidence type="ECO:0000313" key="1">
    <source>
        <dbReference type="EMBL" id="KAA6393976.1"/>
    </source>
</evidence>
<organism evidence="1 2">
    <name type="scientific">Streblomastix strix</name>
    <dbReference type="NCBI Taxonomy" id="222440"/>
    <lineage>
        <taxon>Eukaryota</taxon>
        <taxon>Metamonada</taxon>
        <taxon>Preaxostyla</taxon>
        <taxon>Oxymonadida</taxon>
        <taxon>Streblomastigidae</taxon>
        <taxon>Streblomastix</taxon>
    </lineage>
</organism>
<evidence type="ECO:0000313" key="2">
    <source>
        <dbReference type="Proteomes" id="UP000324800"/>
    </source>
</evidence>
<proteinExistence type="predicted"/>
<protein>
    <submittedName>
        <fullName evidence="1">Uncharacterized protein</fullName>
    </submittedName>
</protein>
<gene>
    <name evidence="1" type="ORF">EZS28_010490</name>
</gene>